<dbReference type="InterPro" id="IPR011989">
    <property type="entry name" value="ARM-like"/>
</dbReference>
<keyword evidence="3" id="KW-0833">Ubl conjugation pathway</keyword>
<comment type="similarity">
    <text evidence="1">Belongs to the CAND family.</text>
</comment>
<dbReference type="Proteomes" id="UP000887578">
    <property type="component" value="Unplaced"/>
</dbReference>
<dbReference type="InterPro" id="IPR039852">
    <property type="entry name" value="CAND1/CAND2"/>
</dbReference>
<dbReference type="InterPro" id="IPR016024">
    <property type="entry name" value="ARM-type_fold"/>
</dbReference>
<keyword evidence="5" id="KW-1185">Reference proteome</keyword>
<evidence type="ECO:0000256" key="1">
    <source>
        <dbReference type="ARBA" id="ARBA00007657"/>
    </source>
</evidence>
<dbReference type="PANTHER" id="PTHR12696">
    <property type="entry name" value="TIP120"/>
    <property type="match status" value="1"/>
</dbReference>
<keyword evidence="2" id="KW-0677">Repeat</keyword>
<accession>A0A914QXH1</accession>
<dbReference type="AlphaFoldDB" id="A0A914QXH1"/>
<evidence type="ECO:0000256" key="2">
    <source>
        <dbReference type="ARBA" id="ARBA00022737"/>
    </source>
</evidence>
<dbReference type="WBParaSite" id="PDA_v2.g8550.t1">
    <property type="protein sequence ID" value="PDA_v2.g8550.t1"/>
    <property type="gene ID" value="PDA_v2.g8550"/>
</dbReference>
<sequence length="732" mass="81806">MKISTLRFLATFFATHDYTEYQNGVDSIIGDVFKLAGDFFSKVSSEAIEVINSLICSMANSSATMNQKLLEKIYNLLISKFQVTDMDQEVKDKTTFGIGFFVTAFGDSLGSQLDKCLSLLSDRLNNEISRQSALKALTIIARSEKNFSMASVIPSISSHFGEFLRKSNRTLRINTLSLAIAIAERKKPGNFEGVDLASSFVEIPLLLCDSDLQITQKALHLAALLVAQHPRQIGSVSPVLEAVIILTKSALVQGKTQKTLLEFLDVYARSDVGSKPDFREFVGQFMEYVASWKCFSRPAFLTVAKSIATLARGNKVSTVLPLTKELEKFILKGQTIEVKILSILTIGELGRLFPAVYGEKNSIKPEEIAVSCFKPTCEEDLKMSASQALGSLAVGNIKRFLPFILTQIKEEPSRRYLLVYALRELITSDSVDAAGQQLFSSNIDTIWQGIITQANSSESTRIVVAECLGKLCLMNPEKYLPELVTCFKNSDPLIRSTALVAIRYMISDKPIPADALLMKALPIFFEGVKDENIDTRRLAIVLASTVANHKPFLIRDSLDKVLPHVYIETTPRKELQREVEMGPFKNLVDDGIELRRSAFECLYMLCEHCLDRIPFHEFAENVEKGLTDIHDIKQLSYLTLIRLTETCPHQIAARSDGIAELMKTHLLSKPKQNAVKIDNDKQEEMKRMVCRCLVAMKGMHTHERLPKINELYEMVVKDFAAVLTEVKVDGNA</sequence>
<evidence type="ECO:0000313" key="5">
    <source>
        <dbReference type="Proteomes" id="UP000887578"/>
    </source>
</evidence>
<dbReference type="GO" id="GO:0010265">
    <property type="term" value="P:SCF complex assembly"/>
    <property type="evidence" value="ECO:0007669"/>
    <property type="project" value="InterPro"/>
</dbReference>
<organism evidence="5 6">
    <name type="scientific">Panagrolaimus davidi</name>
    <dbReference type="NCBI Taxonomy" id="227884"/>
    <lineage>
        <taxon>Eukaryota</taxon>
        <taxon>Metazoa</taxon>
        <taxon>Ecdysozoa</taxon>
        <taxon>Nematoda</taxon>
        <taxon>Chromadorea</taxon>
        <taxon>Rhabditida</taxon>
        <taxon>Tylenchina</taxon>
        <taxon>Panagrolaimomorpha</taxon>
        <taxon>Panagrolaimoidea</taxon>
        <taxon>Panagrolaimidae</taxon>
        <taxon>Panagrolaimus</taxon>
    </lineage>
</organism>
<feature type="domain" description="TATA-binding protein interacting (TIP20)" evidence="4">
    <location>
        <begin position="553"/>
        <end position="714"/>
    </location>
</feature>
<reference evidence="6" key="1">
    <citation type="submission" date="2022-11" db="UniProtKB">
        <authorList>
            <consortium name="WormBaseParasite"/>
        </authorList>
    </citation>
    <scope>IDENTIFICATION</scope>
</reference>
<dbReference type="SUPFAM" id="SSF48371">
    <property type="entry name" value="ARM repeat"/>
    <property type="match status" value="1"/>
</dbReference>
<dbReference type="Pfam" id="PF25782">
    <property type="entry name" value="TPR_CAND1"/>
    <property type="match status" value="1"/>
</dbReference>
<dbReference type="InterPro" id="IPR013932">
    <property type="entry name" value="TATA-bd_TIP120"/>
</dbReference>
<name>A0A914QXH1_9BILA</name>
<dbReference type="Pfam" id="PF08623">
    <property type="entry name" value="TIP120"/>
    <property type="match status" value="1"/>
</dbReference>
<dbReference type="Gene3D" id="1.25.10.10">
    <property type="entry name" value="Leucine-rich Repeat Variant"/>
    <property type="match status" value="1"/>
</dbReference>
<evidence type="ECO:0000256" key="3">
    <source>
        <dbReference type="ARBA" id="ARBA00022786"/>
    </source>
</evidence>
<proteinExistence type="inferred from homology"/>
<evidence type="ECO:0000259" key="4">
    <source>
        <dbReference type="Pfam" id="PF08623"/>
    </source>
</evidence>
<protein>
    <submittedName>
        <fullName evidence="6">TATA-binding protein interacting (TIP20) domain-containing protein</fullName>
    </submittedName>
</protein>
<evidence type="ECO:0000313" key="6">
    <source>
        <dbReference type="WBParaSite" id="PDA_v2.g8550.t1"/>
    </source>
</evidence>